<feature type="region of interest" description="Disordered" evidence="1">
    <location>
        <begin position="209"/>
        <end position="229"/>
    </location>
</feature>
<feature type="region of interest" description="Disordered" evidence="1">
    <location>
        <begin position="514"/>
        <end position="547"/>
    </location>
</feature>
<reference evidence="3 4" key="1">
    <citation type="journal article" date="2021" name="Elife">
        <title>Chloroplast acquisition without the gene transfer in kleptoplastic sea slugs, Plakobranchus ocellatus.</title>
        <authorList>
            <person name="Maeda T."/>
            <person name="Takahashi S."/>
            <person name="Yoshida T."/>
            <person name="Shimamura S."/>
            <person name="Takaki Y."/>
            <person name="Nagai Y."/>
            <person name="Toyoda A."/>
            <person name="Suzuki Y."/>
            <person name="Arimoto A."/>
            <person name="Ishii H."/>
            <person name="Satoh N."/>
            <person name="Nishiyama T."/>
            <person name="Hasebe M."/>
            <person name="Maruyama T."/>
            <person name="Minagawa J."/>
            <person name="Obokata J."/>
            <person name="Shigenobu S."/>
        </authorList>
    </citation>
    <scope>NUCLEOTIDE SEQUENCE [LARGE SCALE GENOMIC DNA]</scope>
</reference>
<feature type="region of interest" description="Disordered" evidence="1">
    <location>
        <begin position="426"/>
        <end position="456"/>
    </location>
</feature>
<gene>
    <name evidence="3" type="ORF">PoB_006313600</name>
</gene>
<dbReference type="GO" id="GO:0000278">
    <property type="term" value="P:mitotic cell cycle"/>
    <property type="evidence" value="ECO:0007669"/>
    <property type="project" value="TreeGrafter"/>
</dbReference>
<dbReference type="InterPro" id="IPR036420">
    <property type="entry name" value="BRCT_dom_sf"/>
</dbReference>
<dbReference type="Pfam" id="PF00533">
    <property type="entry name" value="BRCT"/>
    <property type="match status" value="1"/>
</dbReference>
<feature type="domain" description="BRCT" evidence="2">
    <location>
        <begin position="719"/>
        <end position="790"/>
    </location>
</feature>
<dbReference type="Proteomes" id="UP000735302">
    <property type="component" value="Unassembled WGS sequence"/>
</dbReference>
<dbReference type="Pfam" id="PF12738">
    <property type="entry name" value="PTCB-BRCT"/>
    <property type="match status" value="1"/>
</dbReference>
<feature type="region of interest" description="Disordered" evidence="1">
    <location>
        <begin position="616"/>
        <end position="683"/>
    </location>
</feature>
<dbReference type="InterPro" id="IPR001357">
    <property type="entry name" value="BRCT_dom"/>
</dbReference>
<evidence type="ECO:0000259" key="2">
    <source>
        <dbReference type="PROSITE" id="PS50172"/>
    </source>
</evidence>
<sequence>MAGFTKSVPSVVAFVEVRSSNDNRSAAIAHELAQLGASVEPTFSDAVTHVVYKEGLKRTWIRASKRGVPMVSVSWLESCKHHMKRMPESNFPAILPEEKSSPLPGINQISRWKKMRSMQPCDFDEEMARSAERGEKRRKRVMMANRFKLAEGITPTSSPIPILAMETQPRLLLPEVSSQVGSPVPDTPPSMKERLERMRREQMHEKLATDFASTETSSDEERESTSTMVSHLIHRLDSDDRNREGMCSESDSVEYLLGAFNKKLSSPRDFSKSNKNTSRTVKKSPTCIVQSRRCGLRVAPGNAHHKSLQTNCEENKTLSKELYNQNTSDCEQDSSDRGEKKSDAKKVGEISLAVSPKNINICIPEEKALQADLPPKPILFEKKLVGNKLGKNSIRGESENSTAKDIKRRRSCRVLSKSANEMTSTSLLPYSAHSKSKHTCQLDPNSNEALETNPHSLSSDLIRPKLLKKKRTLFTEPVLNSSLLKPAGENDNTSSEVITGKSDVAFLFGISDNSRPVPAHKTRNNKSVSLSKGKAERPPSKKSVFNTSSNDLVSNAILENSMSVMYGNDTTLTGEGRVSNSRRSIDEFSLSKKPFKGLKNGKSLKRVNLGQINESDGIAEDDGKAHHQTECDRREKLQAGNFKRSRSSSSSDEKAIFSSRKKQKCSTSESDERLSSPMQLNNTQPRLRHARSLVLEPAQVSFGHRVQYSLVVTSLHRQEQELVYSVLKKLGVLHLTNSVEASSTHVVCGEPRRTLNLLRAIAQGCWVLSKEWVFKSLEAGSWLREEEFEMDNELPVVKVIRKFLHLWIVV</sequence>
<dbReference type="PROSITE" id="PS50172">
    <property type="entry name" value="BRCT"/>
    <property type="match status" value="2"/>
</dbReference>
<dbReference type="CDD" id="cd17736">
    <property type="entry name" value="BRCT_microcephalin_rpt2"/>
    <property type="match status" value="1"/>
</dbReference>
<organism evidence="3 4">
    <name type="scientific">Plakobranchus ocellatus</name>
    <dbReference type="NCBI Taxonomy" id="259542"/>
    <lineage>
        <taxon>Eukaryota</taxon>
        <taxon>Metazoa</taxon>
        <taxon>Spiralia</taxon>
        <taxon>Lophotrochozoa</taxon>
        <taxon>Mollusca</taxon>
        <taxon>Gastropoda</taxon>
        <taxon>Heterobranchia</taxon>
        <taxon>Euthyneura</taxon>
        <taxon>Panpulmonata</taxon>
        <taxon>Sacoglossa</taxon>
        <taxon>Placobranchoidea</taxon>
        <taxon>Plakobranchidae</taxon>
        <taxon>Plakobranchus</taxon>
    </lineage>
</organism>
<dbReference type="PANTHER" id="PTHR14625:SF3">
    <property type="entry name" value="MICROCEPHALIN"/>
    <property type="match status" value="1"/>
</dbReference>
<dbReference type="InterPro" id="IPR022047">
    <property type="entry name" value="Microcephalin-like"/>
</dbReference>
<feature type="compositionally biased region" description="Basic and acidic residues" evidence="1">
    <location>
        <begin position="621"/>
        <end position="637"/>
    </location>
</feature>
<feature type="compositionally biased region" description="Polar residues" evidence="1">
    <location>
        <begin position="442"/>
        <end position="456"/>
    </location>
</feature>
<feature type="compositionally biased region" description="Basic and acidic residues" evidence="1">
    <location>
        <begin position="334"/>
        <end position="345"/>
    </location>
</feature>
<name>A0AAV4CY35_9GAST</name>
<dbReference type="SMART" id="SM00292">
    <property type="entry name" value="BRCT"/>
    <property type="match status" value="2"/>
</dbReference>
<comment type="caution">
    <text evidence="3">The sequence shown here is derived from an EMBL/GenBank/DDBJ whole genome shotgun (WGS) entry which is preliminary data.</text>
</comment>
<dbReference type="AlphaFoldDB" id="A0AAV4CY35"/>
<proteinExistence type="predicted"/>
<accession>A0AAV4CY35</accession>
<dbReference type="EMBL" id="BLXT01007118">
    <property type="protein sequence ID" value="GFO36631.1"/>
    <property type="molecule type" value="Genomic_DNA"/>
</dbReference>
<dbReference type="PANTHER" id="PTHR14625">
    <property type="entry name" value="MICROCEPHALIN"/>
    <property type="match status" value="1"/>
</dbReference>
<evidence type="ECO:0000313" key="4">
    <source>
        <dbReference type="Proteomes" id="UP000735302"/>
    </source>
</evidence>
<protein>
    <submittedName>
        <fullName evidence="3">Microcephalin-like</fullName>
    </submittedName>
</protein>
<dbReference type="SUPFAM" id="SSF52113">
    <property type="entry name" value="BRCT domain"/>
    <property type="match status" value="2"/>
</dbReference>
<feature type="domain" description="BRCT" evidence="2">
    <location>
        <begin position="1"/>
        <end position="93"/>
    </location>
</feature>
<feature type="region of interest" description="Disordered" evidence="1">
    <location>
        <begin position="326"/>
        <end position="345"/>
    </location>
</feature>
<dbReference type="CDD" id="cd17716">
    <property type="entry name" value="BRCT_microcephalin_rpt1"/>
    <property type="match status" value="1"/>
</dbReference>
<evidence type="ECO:0000256" key="1">
    <source>
        <dbReference type="SAM" id="MobiDB-lite"/>
    </source>
</evidence>
<dbReference type="Gene3D" id="3.40.50.10190">
    <property type="entry name" value="BRCT domain"/>
    <property type="match status" value="2"/>
</dbReference>
<keyword evidence="4" id="KW-1185">Reference proteome</keyword>
<evidence type="ECO:0000313" key="3">
    <source>
        <dbReference type="EMBL" id="GFO36631.1"/>
    </source>
</evidence>